<reference evidence="1" key="1">
    <citation type="submission" date="2020-09" db="EMBL/GenBank/DDBJ databases">
        <title>Genome-Enabled Discovery of Anthraquinone Biosynthesis in Senna tora.</title>
        <authorList>
            <person name="Kang S.-H."/>
            <person name="Pandey R.P."/>
            <person name="Lee C.-M."/>
            <person name="Sim J.-S."/>
            <person name="Jeong J.-T."/>
            <person name="Choi B.-S."/>
            <person name="Jung M."/>
            <person name="Ginzburg D."/>
            <person name="Zhao K."/>
            <person name="Won S.Y."/>
            <person name="Oh T.-J."/>
            <person name="Yu Y."/>
            <person name="Kim N.-H."/>
            <person name="Lee O.R."/>
            <person name="Lee T.-H."/>
            <person name="Bashyal P."/>
            <person name="Kim T.-S."/>
            <person name="Lee W.-H."/>
            <person name="Kawkins C."/>
            <person name="Kim C.-K."/>
            <person name="Kim J.S."/>
            <person name="Ahn B.O."/>
            <person name="Rhee S.Y."/>
            <person name="Sohng J.K."/>
        </authorList>
    </citation>
    <scope>NUCLEOTIDE SEQUENCE</scope>
    <source>
        <tissue evidence="1">Leaf</tissue>
    </source>
</reference>
<keyword evidence="2" id="KW-1185">Reference proteome</keyword>
<evidence type="ECO:0000313" key="2">
    <source>
        <dbReference type="Proteomes" id="UP000634136"/>
    </source>
</evidence>
<accession>A0A834TXB7</accession>
<gene>
    <name evidence="1" type="ORF">G2W53_020106</name>
</gene>
<dbReference type="AlphaFoldDB" id="A0A834TXB7"/>
<organism evidence="1 2">
    <name type="scientific">Senna tora</name>
    <dbReference type="NCBI Taxonomy" id="362788"/>
    <lineage>
        <taxon>Eukaryota</taxon>
        <taxon>Viridiplantae</taxon>
        <taxon>Streptophyta</taxon>
        <taxon>Embryophyta</taxon>
        <taxon>Tracheophyta</taxon>
        <taxon>Spermatophyta</taxon>
        <taxon>Magnoliopsida</taxon>
        <taxon>eudicotyledons</taxon>
        <taxon>Gunneridae</taxon>
        <taxon>Pentapetalae</taxon>
        <taxon>rosids</taxon>
        <taxon>fabids</taxon>
        <taxon>Fabales</taxon>
        <taxon>Fabaceae</taxon>
        <taxon>Caesalpinioideae</taxon>
        <taxon>Cassia clade</taxon>
        <taxon>Senna</taxon>
    </lineage>
</organism>
<dbReference type="EMBL" id="JAAIUW010000006">
    <property type="protein sequence ID" value="KAF7828942.1"/>
    <property type="molecule type" value="Genomic_DNA"/>
</dbReference>
<proteinExistence type="predicted"/>
<sequence>MSGVTGDEPSPIFRLLGASMGCSRFPLYSDVMRPELPCLWSMLSAGMGIDSSIGTPESRCHMNESEIVEISEDYSN</sequence>
<protein>
    <submittedName>
        <fullName evidence="1">Uncharacterized protein</fullName>
    </submittedName>
</protein>
<comment type="caution">
    <text evidence="1">The sequence shown here is derived from an EMBL/GenBank/DDBJ whole genome shotgun (WGS) entry which is preliminary data.</text>
</comment>
<evidence type="ECO:0000313" key="1">
    <source>
        <dbReference type="EMBL" id="KAF7828942.1"/>
    </source>
</evidence>
<name>A0A834TXB7_9FABA</name>
<dbReference type="Proteomes" id="UP000634136">
    <property type="component" value="Unassembled WGS sequence"/>
</dbReference>